<keyword evidence="2" id="KW-0812">Transmembrane</keyword>
<evidence type="ECO:0000256" key="1">
    <source>
        <dbReference type="SAM" id="MobiDB-lite"/>
    </source>
</evidence>
<dbReference type="AlphaFoldDB" id="A0AA35S2P3"/>
<evidence type="ECO:0000256" key="2">
    <source>
        <dbReference type="SAM" id="Phobius"/>
    </source>
</evidence>
<dbReference type="EMBL" id="CASHTH010001860">
    <property type="protein sequence ID" value="CAI8020987.1"/>
    <property type="molecule type" value="Genomic_DNA"/>
</dbReference>
<feature type="region of interest" description="Disordered" evidence="1">
    <location>
        <begin position="40"/>
        <end position="78"/>
    </location>
</feature>
<feature type="compositionally biased region" description="Low complexity" evidence="1">
    <location>
        <begin position="44"/>
        <end position="62"/>
    </location>
</feature>
<dbReference type="Proteomes" id="UP001174909">
    <property type="component" value="Unassembled WGS sequence"/>
</dbReference>
<reference evidence="3" key="1">
    <citation type="submission" date="2023-03" db="EMBL/GenBank/DDBJ databases">
        <authorList>
            <person name="Steffen K."/>
            <person name="Cardenas P."/>
        </authorList>
    </citation>
    <scope>NUCLEOTIDE SEQUENCE</scope>
</reference>
<accession>A0AA35S2P3</accession>
<proteinExistence type="predicted"/>
<protein>
    <submittedName>
        <fullName evidence="3">Uncharacterized protein</fullName>
    </submittedName>
</protein>
<evidence type="ECO:0000313" key="3">
    <source>
        <dbReference type="EMBL" id="CAI8020987.1"/>
    </source>
</evidence>
<keyword evidence="4" id="KW-1185">Reference proteome</keyword>
<comment type="caution">
    <text evidence="3">The sequence shown here is derived from an EMBL/GenBank/DDBJ whole genome shotgun (WGS) entry which is preliminary data.</text>
</comment>
<feature type="transmembrane region" description="Helical" evidence="2">
    <location>
        <begin position="12"/>
        <end position="34"/>
    </location>
</feature>
<gene>
    <name evidence="3" type="ORF">GBAR_LOCUS12494</name>
</gene>
<keyword evidence="2" id="KW-1133">Transmembrane helix</keyword>
<evidence type="ECO:0000313" key="4">
    <source>
        <dbReference type="Proteomes" id="UP001174909"/>
    </source>
</evidence>
<organism evidence="3 4">
    <name type="scientific">Geodia barretti</name>
    <name type="common">Barrett's horny sponge</name>
    <dbReference type="NCBI Taxonomy" id="519541"/>
    <lineage>
        <taxon>Eukaryota</taxon>
        <taxon>Metazoa</taxon>
        <taxon>Porifera</taxon>
        <taxon>Demospongiae</taxon>
        <taxon>Heteroscleromorpha</taxon>
        <taxon>Tetractinellida</taxon>
        <taxon>Astrophorina</taxon>
        <taxon>Geodiidae</taxon>
        <taxon>Geodia</taxon>
    </lineage>
</organism>
<keyword evidence="2" id="KW-0472">Membrane</keyword>
<name>A0AA35S2P3_GEOBA</name>
<feature type="region of interest" description="Disordered" evidence="1">
    <location>
        <begin position="106"/>
        <end position="148"/>
    </location>
</feature>
<sequence>MSHVGLVASLSVGGFFIALVFFGVPATIAVVTYCKARRRNTVQSPATTNTPTTSSTITSNPTPTHPQPEYRDAKFSFGEAPPSYDAATTYPSYTAPVYSSHAALSKAPVTDCHPQPTAPYLPQEHHELSTELVYPPPPPPQNSATSQS</sequence>